<organism evidence="2 3">
    <name type="scientific">Ooceraea biroi</name>
    <name type="common">Clonal raider ant</name>
    <name type="synonym">Cerapachys biroi</name>
    <dbReference type="NCBI Taxonomy" id="2015173"/>
    <lineage>
        <taxon>Eukaryota</taxon>
        <taxon>Metazoa</taxon>
        <taxon>Ecdysozoa</taxon>
        <taxon>Arthropoda</taxon>
        <taxon>Hexapoda</taxon>
        <taxon>Insecta</taxon>
        <taxon>Pterygota</taxon>
        <taxon>Neoptera</taxon>
        <taxon>Endopterygota</taxon>
        <taxon>Hymenoptera</taxon>
        <taxon>Apocrita</taxon>
        <taxon>Aculeata</taxon>
        <taxon>Formicoidea</taxon>
        <taxon>Formicidae</taxon>
        <taxon>Dorylinae</taxon>
        <taxon>Ooceraea</taxon>
    </lineage>
</organism>
<evidence type="ECO:0000256" key="1">
    <source>
        <dbReference type="SAM" id="MobiDB-lite"/>
    </source>
</evidence>
<accession>A0A026WJE2</accession>
<feature type="compositionally biased region" description="Low complexity" evidence="1">
    <location>
        <begin position="24"/>
        <end position="35"/>
    </location>
</feature>
<evidence type="ECO:0000313" key="2">
    <source>
        <dbReference type="EMBL" id="EZA56105.1"/>
    </source>
</evidence>
<dbReference type="STRING" id="2015173.A0A026WJE2"/>
<gene>
    <name evidence="2" type="ORF">X777_03586</name>
</gene>
<proteinExistence type="predicted"/>
<name>A0A026WJE2_OOCBI</name>
<reference evidence="2 3" key="1">
    <citation type="journal article" date="2014" name="Curr. Biol.">
        <title>The genome of the clonal raider ant Cerapachys biroi.</title>
        <authorList>
            <person name="Oxley P.R."/>
            <person name="Ji L."/>
            <person name="Fetter-Pruneda I."/>
            <person name="McKenzie S.K."/>
            <person name="Li C."/>
            <person name="Hu H."/>
            <person name="Zhang G."/>
            <person name="Kronauer D.J."/>
        </authorList>
    </citation>
    <scope>NUCLEOTIDE SEQUENCE [LARGE SCALE GENOMIC DNA]</scope>
</reference>
<evidence type="ECO:0000313" key="3">
    <source>
        <dbReference type="Proteomes" id="UP000053097"/>
    </source>
</evidence>
<feature type="compositionally biased region" description="Gly residues" evidence="1">
    <location>
        <begin position="14"/>
        <end position="23"/>
    </location>
</feature>
<sequence length="76" mass="7514">MVDGTGMEKENSASGGGGGGGGAEAAATPGATSTSEKLQADQANPLLDPAALFGEWKPTSMPRAGGGERLRKHIFG</sequence>
<dbReference type="Proteomes" id="UP000053097">
    <property type="component" value="Unassembled WGS sequence"/>
</dbReference>
<dbReference type="AlphaFoldDB" id="A0A026WJE2"/>
<feature type="region of interest" description="Disordered" evidence="1">
    <location>
        <begin position="1"/>
        <end position="76"/>
    </location>
</feature>
<protein>
    <submittedName>
        <fullName evidence="2">Uncharacterized protein</fullName>
    </submittedName>
</protein>
<feature type="compositionally biased region" description="Basic and acidic residues" evidence="1">
    <location>
        <begin position="1"/>
        <end position="11"/>
    </location>
</feature>
<keyword evidence="3" id="KW-1185">Reference proteome</keyword>
<dbReference type="EMBL" id="KK107171">
    <property type="protein sequence ID" value="EZA56105.1"/>
    <property type="molecule type" value="Genomic_DNA"/>
</dbReference>